<dbReference type="SUPFAM" id="SSF56801">
    <property type="entry name" value="Acetyl-CoA synthetase-like"/>
    <property type="match status" value="1"/>
</dbReference>
<keyword evidence="2" id="KW-0597">Phosphoprotein</keyword>
<keyword evidence="1" id="KW-0596">Phosphopantetheine</keyword>
<organism evidence="6 7">
    <name type="scientific">Aspergillus tanneri</name>
    <dbReference type="NCBI Taxonomy" id="1220188"/>
    <lineage>
        <taxon>Eukaryota</taxon>
        <taxon>Fungi</taxon>
        <taxon>Dikarya</taxon>
        <taxon>Ascomycota</taxon>
        <taxon>Pezizomycotina</taxon>
        <taxon>Eurotiomycetes</taxon>
        <taxon>Eurotiomycetidae</taxon>
        <taxon>Eurotiales</taxon>
        <taxon>Aspergillaceae</taxon>
        <taxon>Aspergillus</taxon>
        <taxon>Aspergillus subgen. Circumdati</taxon>
    </lineage>
</organism>
<dbReference type="GO" id="GO:0005737">
    <property type="term" value="C:cytoplasm"/>
    <property type="evidence" value="ECO:0007669"/>
    <property type="project" value="TreeGrafter"/>
</dbReference>
<proteinExistence type="inferred from homology"/>
<dbReference type="InterPro" id="IPR006162">
    <property type="entry name" value="Ppantetheine_attach_site"/>
</dbReference>
<evidence type="ECO:0000256" key="2">
    <source>
        <dbReference type="ARBA" id="ARBA00022553"/>
    </source>
</evidence>
<dbReference type="Gene3D" id="3.30.300.30">
    <property type="match status" value="1"/>
</dbReference>
<dbReference type="Gene3D" id="3.30.559.10">
    <property type="entry name" value="Chloramphenicol acetyltransferase-like domain"/>
    <property type="match status" value="1"/>
</dbReference>
<dbReference type="InterPro" id="IPR045851">
    <property type="entry name" value="AMP-bd_C_sf"/>
</dbReference>
<sequence>MVRQNTDGSLTFIGRRDTQVKVRGQRVEIGEVESEIVRLLPDATHAYVSKKGQSLVAIIESTSPDRHASRAPVPSIIMPDREQQKAFHSLHTSLLETLPRYMIPSAFLAISKFPLNDSGKMDRRVIYQAPVGPKEQLLCELWATCIGLENMLVSRTDNFFDLGGDSMTAMTLVQQLRGHSMRLSVIDIFDYPVLSDMAACATMDTDVVADYKPLSLVSPEERSSVLECVPVAKAQDVLDILPTTDFQAQIIRENMAPERRQLNYFAFDASGPCDISGVMSAVSDLVMKFESLRTGFARPSGQKFLQVVYAKWQPEVRVFHTNMDLDAFCRDSLDQDMFATPSLARPMFDVAIVVAPTKQHRIVFRISHALYDGATLHRVWTALEEIIAGQPTSNSVPVGSYFRSLQARTTRETEDYWRELLRGANIPSISAHTEPQVSRLGLISGEPIVLGSRSGQPDFPVALAVKAAWGIVLGLHTSSRDVVFADIYTGRNTVHPSAAGAVACCARAVPCRVAYEPEWTLEKLLEQLRKQQVDSMRHEGLEFLTIAQRWMGWPEGEAADLRASMVNHLRASKEDLSLGGTVYKRTEVSPRQPYASIDFAIETVEEEDGSLSIRIAFAADRIPDLLARTLLDRFRDTVETILANRRCSVSHLIERVTARVKGSSENDSFDGEH</sequence>
<evidence type="ECO:0000313" key="7">
    <source>
        <dbReference type="Proteomes" id="UP000308092"/>
    </source>
</evidence>
<dbReference type="SUPFAM" id="SSF47336">
    <property type="entry name" value="ACP-like"/>
    <property type="match status" value="1"/>
</dbReference>
<dbReference type="Pfam" id="PF00668">
    <property type="entry name" value="Condensation"/>
    <property type="match status" value="1"/>
</dbReference>
<feature type="domain" description="Carrier" evidence="5">
    <location>
        <begin position="129"/>
        <end position="205"/>
    </location>
</feature>
<dbReference type="CDD" id="cd19542">
    <property type="entry name" value="CT_NRPS-like"/>
    <property type="match status" value="1"/>
</dbReference>
<dbReference type="PROSITE" id="PS50075">
    <property type="entry name" value="CARRIER"/>
    <property type="match status" value="1"/>
</dbReference>
<dbReference type="InterPro" id="IPR023213">
    <property type="entry name" value="CAT-like_dom_sf"/>
</dbReference>
<dbReference type="InterPro" id="IPR036736">
    <property type="entry name" value="ACP-like_sf"/>
</dbReference>
<dbReference type="InterPro" id="IPR001242">
    <property type="entry name" value="Condensation_dom"/>
</dbReference>
<dbReference type="PANTHER" id="PTHR45527:SF1">
    <property type="entry name" value="FATTY ACID SYNTHASE"/>
    <property type="match status" value="1"/>
</dbReference>
<dbReference type="VEuPathDB" id="FungiDB:EYZ11_006640"/>
<dbReference type="Gene3D" id="3.30.559.30">
    <property type="entry name" value="Nonribosomal peptide synthetase, condensation domain"/>
    <property type="match status" value="1"/>
</dbReference>
<reference evidence="6 7" key="1">
    <citation type="submission" date="2019-03" db="EMBL/GenBank/DDBJ databases">
        <title>The genome sequence of a newly discovered highly antifungal drug resistant Aspergillus species, Aspergillus tanneri NIH 1004.</title>
        <authorList>
            <person name="Mounaud S."/>
            <person name="Singh I."/>
            <person name="Joardar V."/>
            <person name="Pakala S."/>
            <person name="Pakala S."/>
            <person name="Venepally P."/>
            <person name="Hoover J."/>
            <person name="Nierman W."/>
            <person name="Chung J."/>
            <person name="Losada L."/>
        </authorList>
    </citation>
    <scope>NUCLEOTIDE SEQUENCE [LARGE SCALE GENOMIC DNA]</scope>
    <source>
        <strain evidence="6 7">NIH1004</strain>
    </source>
</reference>
<evidence type="ECO:0000256" key="4">
    <source>
        <dbReference type="ARBA" id="ARBA00029454"/>
    </source>
</evidence>
<dbReference type="Proteomes" id="UP000308092">
    <property type="component" value="Unassembled WGS sequence"/>
</dbReference>
<dbReference type="GO" id="GO:0016874">
    <property type="term" value="F:ligase activity"/>
    <property type="evidence" value="ECO:0007669"/>
    <property type="project" value="UniProtKB-KW"/>
</dbReference>
<evidence type="ECO:0000313" key="6">
    <source>
        <dbReference type="EMBL" id="THC93888.1"/>
    </source>
</evidence>
<dbReference type="AlphaFoldDB" id="A0A4S3JHF6"/>
<dbReference type="EMBL" id="SOSA01000238">
    <property type="protein sequence ID" value="THC93888.1"/>
    <property type="molecule type" value="Genomic_DNA"/>
</dbReference>
<comment type="caution">
    <text evidence="6">The sequence shown here is derived from an EMBL/GenBank/DDBJ whole genome shotgun (WGS) entry which is preliminary data.</text>
</comment>
<dbReference type="GO" id="GO:0043041">
    <property type="term" value="P:amino acid activation for nonribosomal peptide biosynthetic process"/>
    <property type="evidence" value="ECO:0007669"/>
    <property type="project" value="TreeGrafter"/>
</dbReference>
<dbReference type="GO" id="GO:0044550">
    <property type="term" value="P:secondary metabolite biosynthetic process"/>
    <property type="evidence" value="ECO:0007669"/>
    <property type="project" value="TreeGrafter"/>
</dbReference>
<keyword evidence="3" id="KW-0436">Ligase</keyword>
<dbReference type="Gene3D" id="1.10.1200.10">
    <property type="entry name" value="ACP-like"/>
    <property type="match status" value="1"/>
</dbReference>
<evidence type="ECO:0000256" key="3">
    <source>
        <dbReference type="ARBA" id="ARBA00022598"/>
    </source>
</evidence>
<dbReference type="SUPFAM" id="SSF52777">
    <property type="entry name" value="CoA-dependent acyltransferases"/>
    <property type="match status" value="2"/>
</dbReference>
<dbReference type="Pfam" id="PF00550">
    <property type="entry name" value="PP-binding"/>
    <property type="match status" value="1"/>
</dbReference>
<dbReference type="PROSITE" id="PS00012">
    <property type="entry name" value="PHOSPHOPANTETHEINE"/>
    <property type="match status" value="1"/>
</dbReference>
<protein>
    <recommendedName>
        <fullName evidence="5">Carrier domain-containing protein</fullName>
    </recommendedName>
</protein>
<dbReference type="GO" id="GO:0031177">
    <property type="term" value="F:phosphopantetheine binding"/>
    <property type="evidence" value="ECO:0007669"/>
    <property type="project" value="TreeGrafter"/>
</dbReference>
<comment type="similarity">
    <text evidence="4">Belongs to the NRP synthetase family.</text>
</comment>
<keyword evidence="7" id="KW-1185">Reference proteome</keyword>
<evidence type="ECO:0000259" key="5">
    <source>
        <dbReference type="PROSITE" id="PS50075"/>
    </source>
</evidence>
<gene>
    <name evidence="6" type="ORF">EYZ11_006640</name>
</gene>
<evidence type="ECO:0000256" key="1">
    <source>
        <dbReference type="ARBA" id="ARBA00022450"/>
    </source>
</evidence>
<dbReference type="PANTHER" id="PTHR45527">
    <property type="entry name" value="NONRIBOSOMAL PEPTIDE SYNTHETASE"/>
    <property type="match status" value="1"/>
</dbReference>
<dbReference type="InterPro" id="IPR009081">
    <property type="entry name" value="PP-bd_ACP"/>
</dbReference>
<accession>A0A4S3JHF6</accession>
<dbReference type="STRING" id="1220188.A0A4S3JHF6"/>
<name>A0A4S3JHF6_9EURO</name>